<dbReference type="PANTHER" id="PTHR13370">
    <property type="entry name" value="RNA METHYLASE-RELATED"/>
    <property type="match status" value="1"/>
</dbReference>
<dbReference type="PRINTS" id="PR00508">
    <property type="entry name" value="S21N4MTFRASE"/>
</dbReference>
<keyword evidence="3 6" id="KW-0808">Transferase</keyword>
<evidence type="ECO:0000313" key="6">
    <source>
        <dbReference type="EMBL" id="AQQ70746.1"/>
    </source>
</evidence>
<dbReference type="PANTHER" id="PTHR13370:SF3">
    <property type="entry name" value="TRNA (GUANINE(10)-N2)-METHYLTRANSFERASE HOMOLOG"/>
    <property type="match status" value="1"/>
</dbReference>
<dbReference type="GO" id="GO:0009007">
    <property type="term" value="F:site-specific DNA-methyltransferase (adenine-specific) activity"/>
    <property type="evidence" value="ECO:0007669"/>
    <property type="project" value="TreeGrafter"/>
</dbReference>
<accession>A0A1Q2MDG5</accession>
<dbReference type="STRING" id="1851148.SMSP2_01107"/>
<dbReference type="InterPro" id="IPR001091">
    <property type="entry name" value="RM_Methyltransferase"/>
</dbReference>
<keyword evidence="2 6" id="KW-0489">Methyltransferase</keyword>
<dbReference type="OrthoDB" id="9773571at2"/>
<dbReference type="EC" id="2.1.1.-" evidence="4"/>
<dbReference type="GO" id="GO:0003677">
    <property type="term" value="F:DNA binding"/>
    <property type="evidence" value="ECO:0007669"/>
    <property type="project" value="InterPro"/>
</dbReference>
<dbReference type="InterPro" id="IPR029063">
    <property type="entry name" value="SAM-dependent_MTases_sf"/>
</dbReference>
<dbReference type="PROSITE" id="PS00092">
    <property type="entry name" value="N6_MTASE"/>
    <property type="match status" value="1"/>
</dbReference>
<feature type="domain" description="DNA methylase N-4/N-6" evidence="5">
    <location>
        <begin position="184"/>
        <end position="245"/>
    </location>
</feature>
<evidence type="ECO:0000256" key="4">
    <source>
        <dbReference type="RuleBase" id="RU362026"/>
    </source>
</evidence>
<reference evidence="7" key="1">
    <citation type="submission" date="2017-02" db="EMBL/GenBank/DDBJ databases">
        <title>Comparative genomics and description of representatives of a novel lineage of planctomycetes thriving in anoxic sediments.</title>
        <authorList>
            <person name="Spring S."/>
            <person name="Bunk B."/>
            <person name="Sproer C."/>
        </authorList>
    </citation>
    <scope>NUCLEOTIDE SEQUENCE [LARGE SCALE GENOMIC DNA]</scope>
    <source>
        <strain evidence="7">SM-Chi-D1</strain>
    </source>
</reference>
<dbReference type="RefSeq" id="WP_146682988.1">
    <property type="nucleotide sequence ID" value="NZ_CP019646.1"/>
</dbReference>
<dbReference type="GO" id="GO:0032259">
    <property type="term" value="P:methylation"/>
    <property type="evidence" value="ECO:0007669"/>
    <property type="project" value="UniProtKB-KW"/>
</dbReference>
<dbReference type="GO" id="GO:0008170">
    <property type="term" value="F:N-methyltransferase activity"/>
    <property type="evidence" value="ECO:0007669"/>
    <property type="project" value="InterPro"/>
</dbReference>
<dbReference type="InterPro" id="IPR002052">
    <property type="entry name" value="DNA_methylase_N6_adenine_CS"/>
</dbReference>
<dbReference type="EMBL" id="CP019646">
    <property type="protein sequence ID" value="AQQ70746.1"/>
    <property type="molecule type" value="Genomic_DNA"/>
</dbReference>
<dbReference type="GO" id="GO:0005737">
    <property type="term" value="C:cytoplasm"/>
    <property type="evidence" value="ECO:0007669"/>
    <property type="project" value="TreeGrafter"/>
</dbReference>
<dbReference type="AlphaFoldDB" id="A0A1Q2MDG5"/>
<comment type="similarity">
    <text evidence="1 4">Belongs to the N(4)/N(6)-methyltransferase family.</text>
</comment>
<organism evidence="6 7">
    <name type="scientific">Limihaloglobus sulfuriphilus</name>
    <dbReference type="NCBI Taxonomy" id="1851148"/>
    <lineage>
        <taxon>Bacteria</taxon>
        <taxon>Pseudomonadati</taxon>
        <taxon>Planctomycetota</taxon>
        <taxon>Phycisphaerae</taxon>
        <taxon>Sedimentisphaerales</taxon>
        <taxon>Sedimentisphaeraceae</taxon>
        <taxon>Limihaloglobus</taxon>
    </lineage>
</organism>
<name>A0A1Q2MDG5_9BACT</name>
<proteinExistence type="inferred from homology"/>
<evidence type="ECO:0000256" key="1">
    <source>
        <dbReference type="ARBA" id="ARBA00006594"/>
    </source>
</evidence>
<dbReference type="Pfam" id="PF01555">
    <property type="entry name" value="N6_N4_Mtase"/>
    <property type="match status" value="2"/>
</dbReference>
<feature type="domain" description="DNA methylase N-4/N-6" evidence="5">
    <location>
        <begin position="70"/>
        <end position="172"/>
    </location>
</feature>
<keyword evidence="7" id="KW-1185">Reference proteome</keyword>
<evidence type="ECO:0000256" key="3">
    <source>
        <dbReference type="ARBA" id="ARBA00022679"/>
    </source>
</evidence>
<protein>
    <recommendedName>
        <fullName evidence="4">Methyltransferase</fullName>
        <ecNumber evidence="4">2.1.1.-</ecNumber>
    </recommendedName>
</protein>
<dbReference type="KEGG" id="pbas:SMSP2_01107"/>
<gene>
    <name evidence="6" type="primary">dpnA_2</name>
    <name evidence="6" type="ORF">SMSP2_01107</name>
</gene>
<sequence length="254" mass="29011">MLEISSLPEKQIRDVIEGKKHLWEAKAQVNKKRQQKDFENASKITLGKNIKLYCGDCLELANKYLKDDSIDCIITDPPYLTKQIDCFEKLGQIAQRVLKPSGFCCFYTGKLNLAEIINIASQYLDYYWQIIIQHYGSCGTNFNPKTIHAKKVNTFYKPILVFQKPPAKKCQKYFNDVINGSGIQKDLHPWQQSESELVPIVEAFTQVGDEIFDPFLGSGTTAIVSKNLKRKFVGFDVDENCLAATKRRLTEDLN</sequence>
<dbReference type="Proteomes" id="UP000188181">
    <property type="component" value="Chromosome"/>
</dbReference>
<evidence type="ECO:0000259" key="5">
    <source>
        <dbReference type="Pfam" id="PF01555"/>
    </source>
</evidence>
<dbReference type="InterPro" id="IPR002941">
    <property type="entry name" value="DNA_methylase_N4/N6"/>
</dbReference>
<evidence type="ECO:0000256" key="2">
    <source>
        <dbReference type="ARBA" id="ARBA00022603"/>
    </source>
</evidence>
<evidence type="ECO:0000313" key="7">
    <source>
        <dbReference type="Proteomes" id="UP000188181"/>
    </source>
</evidence>
<dbReference type="SUPFAM" id="SSF53335">
    <property type="entry name" value="S-adenosyl-L-methionine-dependent methyltransferases"/>
    <property type="match status" value="1"/>
</dbReference>
<dbReference type="Gene3D" id="3.40.50.150">
    <property type="entry name" value="Vaccinia Virus protein VP39"/>
    <property type="match status" value="1"/>
</dbReference>